<name>A0A6A6XEE2_9PLEO</name>
<reference evidence="3" key="1">
    <citation type="journal article" date="2020" name="Stud. Mycol.">
        <title>101 Dothideomycetes genomes: a test case for predicting lifestyles and emergence of pathogens.</title>
        <authorList>
            <person name="Haridas S."/>
            <person name="Albert R."/>
            <person name="Binder M."/>
            <person name="Bloem J."/>
            <person name="Labutti K."/>
            <person name="Salamov A."/>
            <person name="Andreopoulos B."/>
            <person name="Baker S."/>
            <person name="Barry K."/>
            <person name="Bills G."/>
            <person name="Bluhm B."/>
            <person name="Cannon C."/>
            <person name="Castanera R."/>
            <person name="Culley D."/>
            <person name="Daum C."/>
            <person name="Ezra D."/>
            <person name="Gonzalez J."/>
            <person name="Henrissat B."/>
            <person name="Kuo A."/>
            <person name="Liang C."/>
            <person name="Lipzen A."/>
            <person name="Lutzoni F."/>
            <person name="Magnuson J."/>
            <person name="Mondo S."/>
            <person name="Nolan M."/>
            <person name="Ohm R."/>
            <person name="Pangilinan J."/>
            <person name="Park H.-J."/>
            <person name="Ramirez L."/>
            <person name="Alfaro M."/>
            <person name="Sun H."/>
            <person name="Tritt A."/>
            <person name="Yoshinaga Y."/>
            <person name="Zwiers L.-H."/>
            <person name="Turgeon B."/>
            <person name="Goodwin S."/>
            <person name="Spatafora J."/>
            <person name="Crous P."/>
            <person name="Grigoriev I."/>
        </authorList>
    </citation>
    <scope>NUCLEOTIDE SEQUENCE</scope>
    <source>
        <strain evidence="3">CBS 109.77</strain>
    </source>
</reference>
<protein>
    <recommendedName>
        <fullName evidence="2">F-box domain-containing protein</fullName>
    </recommendedName>
</protein>
<feature type="region of interest" description="Disordered" evidence="1">
    <location>
        <begin position="704"/>
        <end position="723"/>
    </location>
</feature>
<dbReference type="SUPFAM" id="SSF81383">
    <property type="entry name" value="F-box domain"/>
    <property type="match status" value="1"/>
</dbReference>
<dbReference type="PROSITE" id="PS50181">
    <property type="entry name" value="FBOX"/>
    <property type="match status" value="1"/>
</dbReference>
<dbReference type="Pfam" id="PF00646">
    <property type="entry name" value="F-box"/>
    <property type="match status" value="1"/>
</dbReference>
<sequence>MVRFENLPDELLLEVARNVSPKDLCAFAIVRKSLTPIARDILYESPSIVTGNPGVRLILLLATLNDRPELIKKIRSLDISLLYCEIPHDNSDRVAPQSQSAHPHEVVPYTELCKTARDMLLRNLEALGVPVKWELFYPASISNSSQTRQQSHILFDEDPVNESHRAWIYEIRAWCQPAFYSALLAIIPGLQHLCIHQPEIWDHPLSLQLLSTQFRGLKGVGLCLMALKHLYVPSGFVDAESLDMPALESLEYGLYSKSVSMPMHHRTFGYPLKTLSITCLAIECDYLVFLEASAIYSRLQLLVAQSPALKHVEICLGLVRREEIYPTAFRMLKTGFDVLMSCFAPIAGHLETLTLDYMEIDQPDYLRFVDPMPDLGRYSRLRVLALPCTALSKNFTPQLLPPNLEELDLLDSGFLVTCLIHDLSTHKHWFPKLEYIYVHYNDDNFFPFPSTLRKQLIKANIHCRQLVRGQMIQANGEVMVRPNRSPFASLLARLGLEDPCEQRHRENKIRQFFIDNGGAVTSTMLFSYCSQINICKYDFGEITRLLARRERTVSPRGLWILRNGPADNKVPLLKLPNELLCSIAAYLKPRTTIQDYEGYKYLDRIGKRDVTSAVQKYAQDIQSLQALALVCRKLTPIAQYCLYRSVSLPQAQDETTLDGCLRSPLLLFLRTLEDRPDLAASVTGLDIRAWSTLGIKNVNTTGSVRVSPPTPVPSHISSRVTQHSRIPKNDEKQYMTPISLSEWVERATKIINRLPMTWGDQERWILDAIRIPQTTAFLLILGSLSNLQSLTFGYNTEYIDRLDYLLYRIPIKTLRLGSELTRIRVPHIASLEKLILDYLGDPYFFVYSDLPHVKHLQINCRPEDLFVLTAAAHKKRLKLMLLLRHLPSLKSLRLEPLPFVSGHSFESTGLANLEYLLDISHFSLSAEATFTCLLNTLHPIHKGLQSLHLPPTWWSNIGTIKPITSLRHFGSLRHLSVPKVALTSRYFLHGNVNLAASELPPVLEDLTIFLADPDVCDWVEALFSSREAILKLRVIRMRFRSDLDFVPVDTKFRAAARGTRIKIILEWRDKIMEVIE</sequence>
<gene>
    <name evidence="3" type="ORF">K505DRAFT_361048</name>
</gene>
<evidence type="ECO:0000313" key="3">
    <source>
        <dbReference type="EMBL" id="KAF2794494.1"/>
    </source>
</evidence>
<dbReference type="InterPro" id="IPR032675">
    <property type="entry name" value="LRR_dom_sf"/>
</dbReference>
<keyword evidence="4" id="KW-1185">Reference proteome</keyword>
<proteinExistence type="predicted"/>
<dbReference type="EMBL" id="MU001889">
    <property type="protein sequence ID" value="KAF2794494.1"/>
    <property type="molecule type" value="Genomic_DNA"/>
</dbReference>
<dbReference type="InterPro" id="IPR001810">
    <property type="entry name" value="F-box_dom"/>
</dbReference>
<dbReference type="InterPro" id="IPR036047">
    <property type="entry name" value="F-box-like_dom_sf"/>
</dbReference>
<accession>A0A6A6XEE2</accession>
<dbReference type="SUPFAM" id="SSF52047">
    <property type="entry name" value="RNI-like"/>
    <property type="match status" value="2"/>
</dbReference>
<feature type="domain" description="F-box" evidence="2">
    <location>
        <begin position="1"/>
        <end position="46"/>
    </location>
</feature>
<dbReference type="OrthoDB" id="3799281at2759"/>
<evidence type="ECO:0000259" key="2">
    <source>
        <dbReference type="PROSITE" id="PS50181"/>
    </source>
</evidence>
<organism evidence="3 4">
    <name type="scientific">Melanomma pulvis-pyrius CBS 109.77</name>
    <dbReference type="NCBI Taxonomy" id="1314802"/>
    <lineage>
        <taxon>Eukaryota</taxon>
        <taxon>Fungi</taxon>
        <taxon>Dikarya</taxon>
        <taxon>Ascomycota</taxon>
        <taxon>Pezizomycotina</taxon>
        <taxon>Dothideomycetes</taxon>
        <taxon>Pleosporomycetidae</taxon>
        <taxon>Pleosporales</taxon>
        <taxon>Melanommataceae</taxon>
        <taxon>Melanomma</taxon>
    </lineage>
</organism>
<dbReference type="Gene3D" id="3.80.10.10">
    <property type="entry name" value="Ribonuclease Inhibitor"/>
    <property type="match status" value="1"/>
</dbReference>
<dbReference type="Proteomes" id="UP000799757">
    <property type="component" value="Unassembled WGS sequence"/>
</dbReference>
<evidence type="ECO:0000313" key="4">
    <source>
        <dbReference type="Proteomes" id="UP000799757"/>
    </source>
</evidence>
<dbReference type="AlphaFoldDB" id="A0A6A6XEE2"/>
<evidence type="ECO:0000256" key="1">
    <source>
        <dbReference type="SAM" id="MobiDB-lite"/>
    </source>
</evidence>